<dbReference type="AlphaFoldDB" id="A0A167Q0I5"/>
<reference evidence="2 3" key="1">
    <citation type="journal article" date="2016" name="Mol. Biol. Evol.">
        <title>Comparative Genomics of Early-Diverging Mushroom-Forming Fungi Provides Insights into the Origins of Lignocellulose Decay Capabilities.</title>
        <authorList>
            <person name="Nagy L.G."/>
            <person name="Riley R."/>
            <person name="Tritt A."/>
            <person name="Adam C."/>
            <person name="Daum C."/>
            <person name="Floudas D."/>
            <person name="Sun H."/>
            <person name="Yadav J.S."/>
            <person name="Pangilinan J."/>
            <person name="Larsson K.H."/>
            <person name="Matsuura K."/>
            <person name="Barry K."/>
            <person name="Labutti K."/>
            <person name="Kuo R."/>
            <person name="Ohm R.A."/>
            <person name="Bhattacharya S.S."/>
            <person name="Shirouzu T."/>
            <person name="Yoshinaga Y."/>
            <person name="Martin F.M."/>
            <person name="Grigoriev I.V."/>
            <person name="Hibbett D.S."/>
        </authorList>
    </citation>
    <scope>NUCLEOTIDE SEQUENCE [LARGE SCALE GENOMIC DNA]</scope>
    <source>
        <strain evidence="2 3">TUFC12733</strain>
    </source>
</reference>
<protein>
    <submittedName>
        <fullName evidence="2">Uncharacterized protein</fullName>
    </submittedName>
</protein>
<keyword evidence="3" id="KW-1185">Reference proteome</keyword>
<dbReference type="Pfam" id="PF11326">
    <property type="entry name" value="PANTS-like"/>
    <property type="match status" value="1"/>
</dbReference>
<gene>
    <name evidence="2" type="ORF">CALVIDRAFT_525365</name>
</gene>
<dbReference type="EMBL" id="KV417272">
    <property type="protein sequence ID" value="KZO99304.1"/>
    <property type="molecule type" value="Genomic_DNA"/>
</dbReference>
<evidence type="ECO:0000256" key="1">
    <source>
        <dbReference type="SAM" id="MobiDB-lite"/>
    </source>
</evidence>
<name>A0A167Q0I5_CALVF</name>
<dbReference type="PANTHER" id="PTHR28052:SF1">
    <property type="entry name" value="UPF0545 PROTEIN C22ORF39"/>
    <property type="match status" value="1"/>
</dbReference>
<evidence type="ECO:0000313" key="3">
    <source>
        <dbReference type="Proteomes" id="UP000076738"/>
    </source>
</evidence>
<feature type="region of interest" description="Disordered" evidence="1">
    <location>
        <begin position="93"/>
        <end position="129"/>
    </location>
</feature>
<organism evidence="2 3">
    <name type="scientific">Calocera viscosa (strain TUFC12733)</name>
    <dbReference type="NCBI Taxonomy" id="1330018"/>
    <lineage>
        <taxon>Eukaryota</taxon>
        <taxon>Fungi</taxon>
        <taxon>Dikarya</taxon>
        <taxon>Basidiomycota</taxon>
        <taxon>Agaricomycotina</taxon>
        <taxon>Dacrymycetes</taxon>
        <taxon>Dacrymycetales</taxon>
        <taxon>Dacrymycetaceae</taxon>
        <taxon>Calocera</taxon>
    </lineage>
</organism>
<dbReference type="STRING" id="1330018.A0A167Q0I5"/>
<evidence type="ECO:0000313" key="2">
    <source>
        <dbReference type="EMBL" id="KZO99304.1"/>
    </source>
</evidence>
<accession>A0A167Q0I5</accession>
<dbReference type="Proteomes" id="UP000076738">
    <property type="component" value="Unassembled WGS sequence"/>
</dbReference>
<dbReference type="PANTHER" id="PTHR28052">
    <property type="entry name" value="UPF0545 PROTEIN C22ORF39"/>
    <property type="match status" value="1"/>
</dbReference>
<dbReference type="InterPro" id="IPR021475">
    <property type="entry name" value="Pants/Emi1-like"/>
</dbReference>
<sequence>MLSFEEMVKQEEEILQKVHPTPADIPTCTGVLDEFLRSYAPGQQVRSLYRYGTMSGTSAGKWDDFMYCISLKAYSAEDRRDKWIRRRAEWWAKRRSERSSEDVWDLRTTPLPKWTPPHDPSQPSTEVYS</sequence>
<dbReference type="OrthoDB" id="2017405at2759"/>
<feature type="compositionally biased region" description="Basic and acidic residues" evidence="1">
    <location>
        <begin position="93"/>
        <end position="105"/>
    </location>
</feature>
<proteinExistence type="predicted"/>